<dbReference type="Proteomes" id="UP000256328">
    <property type="component" value="Unassembled WGS sequence"/>
</dbReference>
<dbReference type="InterPro" id="IPR001138">
    <property type="entry name" value="Zn2Cys6_DnaBD"/>
</dbReference>
<keyword evidence="5" id="KW-0238">DNA-binding</keyword>
<reference evidence="10 11" key="1">
    <citation type="journal article" date="2018" name="IMA Fungus">
        <title>IMA Genome-F 9: Draft genome sequence of Annulohypoxylon stygium, Aspergillus mulundensis, Berkeleyomyces basicola (syn. Thielaviopsis basicola), Ceratocystis smalleyi, two Cercospora beticola strains, Coleophoma cylindrospora, Fusarium fracticaudum, Phialophora cf. hyalina, and Morchella septimelata.</title>
        <authorList>
            <person name="Wingfield B.D."/>
            <person name="Bills G.F."/>
            <person name="Dong Y."/>
            <person name="Huang W."/>
            <person name="Nel W.J."/>
            <person name="Swalarsk-Parry B.S."/>
            <person name="Vaghefi N."/>
            <person name="Wilken P.M."/>
            <person name="An Z."/>
            <person name="de Beer Z.W."/>
            <person name="De Vos L."/>
            <person name="Chen L."/>
            <person name="Duong T.A."/>
            <person name="Gao Y."/>
            <person name="Hammerbacher A."/>
            <person name="Kikkert J.R."/>
            <person name="Li Y."/>
            <person name="Li H."/>
            <person name="Li K."/>
            <person name="Li Q."/>
            <person name="Liu X."/>
            <person name="Ma X."/>
            <person name="Naidoo K."/>
            <person name="Pethybridge S.J."/>
            <person name="Sun J."/>
            <person name="Steenkamp E.T."/>
            <person name="van der Nest M.A."/>
            <person name="van Wyk S."/>
            <person name="Wingfield M.J."/>
            <person name="Xiong C."/>
            <person name="Yue Q."/>
            <person name="Zhang X."/>
        </authorList>
    </citation>
    <scope>NUCLEOTIDE SEQUENCE [LARGE SCALE GENOMIC DNA]</scope>
    <source>
        <strain evidence="10 11">BP5796</strain>
    </source>
</reference>
<dbReference type="GO" id="GO:0006351">
    <property type="term" value="P:DNA-templated transcription"/>
    <property type="evidence" value="ECO:0007669"/>
    <property type="project" value="InterPro"/>
</dbReference>
<dbReference type="Pfam" id="PF04082">
    <property type="entry name" value="Fungal_trans"/>
    <property type="match status" value="1"/>
</dbReference>
<dbReference type="GO" id="GO:0005634">
    <property type="term" value="C:nucleus"/>
    <property type="evidence" value="ECO:0007669"/>
    <property type="project" value="UniProtKB-SubCell"/>
</dbReference>
<dbReference type="Gene3D" id="4.10.240.10">
    <property type="entry name" value="Zn(2)-C6 fungal-type DNA-binding domain"/>
    <property type="match status" value="1"/>
</dbReference>
<organism evidence="10 11">
    <name type="scientific">Coleophoma crateriformis</name>
    <dbReference type="NCBI Taxonomy" id="565419"/>
    <lineage>
        <taxon>Eukaryota</taxon>
        <taxon>Fungi</taxon>
        <taxon>Dikarya</taxon>
        <taxon>Ascomycota</taxon>
        <taxon>Pezizomycotina</taxon>
        <taxon>Leotiomycetes</taxon>
        <taxon>Helotiales</taxon>
        <taxon>Dermateaceae</taxon>
        <taxon>Coleophoma</taxon>
    </lineage>
</organism>
<dbReference type="Pfam" id="PF00172">
    <property type="entry name" value="Zn_clus"/>
    <property type="match status" value="1"/>
</dbReference>
<comment type="caution">
    <text evidence="10">The sequence shown here is derived from an EMBL/GenBank/DDBJ whole genome shotgun (WGS) entry which is preliminary data.</text>
</comment>
<proteinExistence type="predicted"/>
<dbReference type="AlphaFoldDB" id="A0A3D8RVW5"/>
<evidence type="ECO:0000256" key="5">
    <source>
        <dbReference type="ARBA" id="ARBA00023125"/>
    </source>
</evidence>
<dbReference type="SUPFAM" id="SSF57701">
    <property type="entry name" value="Zn2/Cys6 DNA-binding domain"/>
    <property type="match status" value="1"/>
</dbReference>
<dbReference type="InterPro" id="IPR036864">
    <property type="entry name" value="Zn2-C6_fun-type_DNA-bd_sf"/>
</dbReference>
<dbReference type="InterPro" id="IPR007219">
    <property type="entry name" value="XnlR_reg_dom"/>
</dbReference>
<feature type="domain" description="Zn(2)-C6 fungal-type" evidence="9">
    <location>
        <begin position="15"/>
        <end position="45"/>
    </location>
</feature>
<dbReference type="GO" id="GO:0000981">
    <property type="term" value="F:DNA-binding transcription factor activity, RNA polymerase II-specific"/>
    <property type="evidence" value="ECO:0007669"/>
    <property type="project" value="InterPro"/>
</dbReference>
<dbReference type="PANTHER" id="PTHR31313">
    <property type="entry name" value="TY1 ENHANCER ACTIVATOR"/>
    <property type="match status" value="1"/>
</dbReference>
<gene>
    <name evidence="10" type="ORF">BP5796_05856</name>
</gene>
<dbReference type="GO" id="GO:0008270">
    <property type="term" value="F:zinc ion binding"/>
    <property type="evidence" value="ECO:0007669"/>
    <property type="project" value="InterPro"/>
</dbReference>
<evidence type="ECO:0000256" key="8">
    <source>
        <dbReference type="SAM" id="Coils"/>
    </source>
</evidence>
<comment type="subcellular location">
    <subcellularLocation>
        <location evidence="1">Nucleus</location>
    </subcellularLocation>
</comment>
<evidence type="ECO:0000313" key="10">
    <source>
        <dbReference type="EMBL" id="RDW78004.1"/>
    </source>
</evidence>
<keyword evidence="4" id="KW-0805">Transcription regulation</keyword>
<dbReference type="EMBL" id="PDLN01000008">
    <property type="protein sequence ID" value="RDW78004.1"/>
    <property type="molecule type" value="Genomic_DNA"/>
</dbReference>
<keyword evidence="6" id="KW-0804">Transcription</keyword>
<keyword evidence="7" id="KW-0539">Nucleus</keyword>
<evidence type="ECO:0000256" key="2">
    <source>
        <dbReference type="ARBA" id="ARBA00022723"/>
    </source>
</evidence>
<sequence>MNDVASGGRVRTKVVCLECRKNKRKCDGREPTCSLCEKIGKPCTYISDTQKRKRKRRDEEYIRTLEDEIETLRSLLNLEQTKTAQDTLAAYSHQNPQAAHHYENEYEDAEIEDSQPSTNESLTDVVSAEAMSELGSLMLSLNIEDQGEPSFTLASGRLKPIDMLPQAMSIEEASGSYTTKPPAFDDLELLSHLRDCFLKHFNPNHQTLSPQDILDFNPEGFWSQTLDRNFRDSAIYAIGARYSERYNSRVIEEQMANFVQSLLFECLQNYSSVFVVQGCSLMAWRELMTGNNSMSFNYICFATGLALKMGLHVTALSRIQSRLGDTRASEYARQVRTFWCYFSIDRIITAVIGMNCTIPWQRVRVAPFSDIISGSLTLEEIVFDRQGQLWHLWDSLMDQVLAFNWRTISNEEKQALLIRSRQALLSFLRDSDERLRIDDKNPSKNVICFRMAFQTALLLIHRPFICESGLGPLLQLSIRSVTAAANSITQLTRALKKIDEFAHVPPEVIGHMTSASVIHLLNATSGKTTLGRQPVNRLATCLNALVAIRRTWDVRASTSIRFIQDLAARWKVVWALPLSLSSPLPDHTRTRPSIPLDPLISSFVDAGPATMLQATQQDVPVPVPILDQYYGEMDVYAMDSMALNWLFGVTDDELAGQ</sequence>
<keyword evidence="11" id="KW-1185">Reference proteome</keyword>
<keyword evidence="3" id="KW-0862">Zinc</keyword>
<dbReference type="CDD" id="cd12148">
    <property type="entry name" value="fungal_TF_MHR"/>
    <property type="match status" value="1"/>
</dbReference>
<evidence type="ECO:0000259" key="9">
    <source>
        <dbReference type="PROSITE" id="PS50048"/>
    </source>
</evidence>
<keyword evidence="8" id="KW-0175">Coiled coil</keyword>
<evidence type="ECO:0000256" key="1">
    <source>
        <dbReference type="ARBA" id="ARBA00004123"/>
    </source>
</evidence>
<evidence type="ECO:0000256" key="6">
    <source>
        <dbReference type="ARBA" id="ARBA00023163"/>
    </source>
</evidence>
<dbReference type="PROSITE" id="PS00463">
    <property type="entry name" value="ZN2_CY6_FUNGAL_1"/>
    <property type="match status" value="1"/>
</dbReference>
<dbReference type="CDD" id="cd00067">
    <property type="entry name" value="GAL4"/>
    <property type="match status" value="1"/>
</dbReference>
<dbReference type="OrthoDB" id="10249920at2759"/>
<dbReference type="InterPro" id="IPR051615">
    <property type="entry name" value="Transcr_Regulatory_Elem"/>
</dbReference>
<feature type="coiled-coil region" evidence="8">
    <location>
        <begin position="55"/>
        <end position="82"/>
    </location>
</feature>
<evidence type="ECO:0000256" key="7">
    <source>
        <dbReference type="ARBA" id="ARBA00023242"/>
    </source>
</evidence>
<dbReference type="SMART" id="SM00066">
    <property type="entry name" value="GAL4"/>
    <property type="match status" value="1"/>
</dbReference>
<keyword evidence="2" id="KW-0479">Metal-binding</keyword>
<evidence type="ECO:0000256" key="3">
    <source>
        <dbReference type="ARBA" id="ARBA00022833"/>
    </source>
</evidence>
<protein>
    <recommendedName>
        <fullName evidence="9">Zn(2)-C6 fungal-type domain-containing protein</fullName>
    </recommendedName>
</protein>
<dbReference type="PROSITE" id="PS50048">
    <property type="entry name" value="ZN2_CY6_FUNGAL_2"/>
    <property type="match status" value="1"/>
</dbReference>
<dbReference type="PANTHER" id="PTHR31313:SF81">
    <property type="entry name" value="TY1 ENHANCER ACTIVATOR"/>
    <property type="match status" value="1"/>
</dbReference>
<dbReference type="GO" id="GO:0003677">
    <property type="term" value="F:DNA binding"/>
    <property type="evidence" value="ECO:0007669"/>
    <property type="project" value="UniProtKB-KW"/>
</dbReference>
<evidence type="ECO:0000313" key="11">
    <source>
        <dbReference type="Proteomes" id="UP000256328"/>
    </source>
</evidence>
<name>A0A3D8RVW5_9HELO</name>
<evidence type="ECO:0000256" key="4">
    <source>
        <dbReference type="ARBA" id="ARBA00023015"/>
    </source>
</evidence>
<accession>A0A3D8RVW5</accession>